<dbReference type="Proteomes" id="UP000799429">
    <property type="component" value="Unassembled WGS sequence"/>
</dbReference>
<keyword evidence="2" id="KW-1185">Reference proteome</keyword>
<sequence>MRGVSATSKVVTSSDTIGRAILIQPGNREWSTVIECVNATGCAIPALRYPSRTAPPVKLVSGSTR</sequence>
<protein>
    <submittedName>
        <fullName evidence="1">Uncharacterized protein</fullName>
    </submittedName>
</protein>
<name>A0A9P4S9I9_9PEZI</name>
<evidence type="ECO:0000313" key="1">
    <source>
        <dbReference type="EMBL" id="KAF2838491.1"/>
    </source>
</evidence>
<organism evidence="1 2">
    <name type="scientific">Patellaria atrata CBS 101060</name>
    <dbReference type="NCBI Taxonomy" id="1346257"/>
    <lineage>
        <taxon>Eukaryota</taxon>
        <taxon>Fungi</taxon>
        <taxon>Dikarya</taxon>
        <taxon>Ascomycota</taxon>
        <taxon>Pezizomycotina</taxon>
        <taxon>Dothideomycetes</taxon>
        <taxon>Dothideomycetes incertae sedis</taxon>
        <taxon>Patellariales</taxon>
        <taxon>Patellariaceae</taxon>
        <taxon>Patellaria</taxon>
    </lineage>
</organism>
<gene>
    <name evidence="1" type="ORF">M501DRAFT_1004223</name>
</gene>
<evidence type="ECO:0000313" key="2">
    <source>
        <dbReference type="Proteomes" id="UP000799429"/>
    </source>
</evidence>
<dbReference type="AlphaFoldDB" id="A0A9P4S9I9"/>
<proteinExistence type="predicted"/>
<comment type="caution">
    <text evidence="1">The sequence shown here is derived from an EMBL/GenBank/DDBJ whole genome shotgun (WGS) entry which is preliminary data.</text>
</comment>
<reference evidence="1" key="1">
    <citation type="journal article" date="2020" name="Stud. Mycol.">
        <title>101 Dothideomycetes genomes: a test case for predicting lifestyles and emergence of pathogens.</title>
        <authorList>
            <person name="Haridas S."/>
            <person name="Albert R."/>
            <person name="Binder M."/>
            <person name="Bloem J."/>
            <person name="Labutti K."/>
            <person name="Salamov A."/>
            <person name="Andreopoulos B."/>
            <person name="Baker S."/>
            <person name="Barry K."/>
            <person name="Bills G."/>
            <person name="Bluhm B."/>
            <person name="Cannon C."/>
            <person name="Castanera R."/>
            <person name="Culley D."/>
            <person name="Daum C."/>
            <person name="Ezra D."/>
            <person name="Gonzalez J."/>
            <person name="Henrissat B."/>
            <person name="Kuo A."/>
            <person name="Liang C."/>
            <person name="Lipzen A."/>
            <person name="Lutzoni F."/>
            <person name="Magnuson J."/>
            <person name="Mondo S."/>
            <person name="Nolan M."/>
            <person name="Ohm R."/>
            <person name="Pangilinan J."/>
            <person name="Park H.-J."/>
            <person name="Ramirez L."/>
            <person name="Alfaro M."/>
            <person name="Sun H."/>
            <person name="Tritt A."/>
            <person name="Yoshinaga Y."/>
            <person name="Zwiers L.-H."/>
            <person name="Turgeon B."/>
            <person name="Goodwin S."/>
            <person name="Spatafora J."/>
            <person name="Crous P."/>
            <person name="Grigoriev I."/>
        </authorList>
    </citation>
    <scope>NUCLEOTIDE SEQUENCE</scope>
    <source>
        <strain evidence="1">CBS 101060</strain>
    </source>
</reference>
<accession>A0A9P4S9I9</accession>
<dbReference type="EMBL" id="MU006096">
    <property type="protein sequence ID" value="KAF2838491.1"/>
    <property type="molecule type" value="Genomic_DNA"/>
</dbReference>
<dbReference type="OrthoDB" id="3691787at2759"/>